<feature type="transmembrane region" description="Helical" evidence="2">
    <location>
        <begin position="61"/>
        <end position="88"/>
    </location>
</feature>
<feature type="region of interest" description="Disordered" evidence="1">
    <location>
        <begin position="113"/>
        <end position="153"/>
    </location>
</feature>
<evidence type="ECO:0000313" key="3">
    <source>
        <dbReference type="EMBL" id="KEZ22865.1"/>
    </source>
</evidence>
<protein>
    <submittedName>
        <fullName evidence="3">Uncharacterized protein</fullName>
    </submittedName>
</protein>
<feature type="transmembrane region" description="Helical" evidence="2">
    <location>
        <begin position="20"/>
        <end position="41"/>
    </location>
</feature>
<keyword evidence="2" id="KW-0812">Transmembrane</keyword>
<keyword evidence="2" id="KW-1133">Transmembrane helix</keyword>
<keyword evidence="2" id="KW-0472">Membrane</keyword>
<organism evidence="3 4">
    <name type="scientific">Ureaplasma diversum NCTC 246</name>
    <dbReference type="NCBI Taxonomy" id="1188241"/>
    <lineage>
        <taxon>Bacteria</taxon>
        <taxon>Bacillati</taxon>
        <taxon>Mycoplasmatota</taxon>
        <taxon>Mycoplasmoidales</taxon>
        <taxon>Mycoplasmoidaceae</taxon>
        <taxon>Ureaplasma</taxon>
    </lineage>
</organism>
<reference evidence="3 4" key="1">
    <citation type="submission" date="2014-02" db="EMBL/GenBank/DDBJ databases">
        <title>Genome sequence of Ureaplasma diversum strain 246.</title>
        <authorList>
            <person name="Sirand-Pugnet P."/>
            <person name="Breton M."/>
            <person name="Dordet-Frisoni E."/>
            <person name="Baranowski E."/>
            <person name="Barre A."/>
            <person name="Couture C."/>
            <person name="Dupuy V."/>
            <person name="Gaurivaud P."/>
            <person name="Jacob D."/>
            <person name="Lemaitre C."/>
            <person name="Manso-Silvan L."/>
            <person name="Nikolski M."/>
            <person name="Nouvel L.-X."/>
            <person name="Poumarat F."/>
            <person name="Tardy F."/>
            <person name="Thebault P."/>
            <person name="Theil S."/>
            <person name="Citti C."/>
            <person name="Thiaucourt F."/>
            <person name="Blanchard A."/>
        </authorList>
    </citation>
    <scope>NUCLEOTIDE SEQUENCE [LARGE SCALE GENOMIC DNA]</scope>
    <source>
        <strain evidence="3 4">NCTC 246</strain>
    </source>
</reference>
<gene>
    <name evidence="3" type="ORF">UDIV_4580</name>
</gene>
<feature type="compositionally biased region" description="Basic and acidic residues" evidence="1">
    <location>
        <begin position="113"/>
        <end position="129"/>
    </location>
</feature>
<dbReference type="RefSeq" id="WP_051749475.1">
    <property type="nucleotide sequence ID" value="NZ_JFDP01000057.1"/>
</dbReference>
<evidence type="ECO:0000256" key="1">
    <source>
        <dbReference type="SAM" id="MobiDB-lite"/>
    </source>
</evidence>
<keyword evidence="4" id="KW-1185">Reference proteome</keyword>
<proteinExistence type="predicted"/>
<evidence type="ECO:0000256" key="2">
    <source>
        <dbReference type="SAM" id="Phobius"/>
    </source>
</evidence>
<dbReference type="EMBL" id="JFDP01000057">
    <property type="protein sequence ID" value="KEZ22865.1"/>
    <property type="molecule type" value="Genomic_DNA"/>
</dbReference>
<dbReference type="AlphaFoldDB" id="A0A084EY23"/>
<dbReference type="Proteomes" id="UP000028537">
    <property type="component" value="Unassembled WGS sequence"/>
</dbReference>
<comment type="caution">
    <text evidence="3">The sequence shown here is derived from an EMBL/GenBank/DDBJ whole genome shotgun (WGS) entry which is preliminary data.</text>
</comment>
<evidence type="ECO:0000313" key="4">
    <source>
        <dbReference type="Proteomes" id="UP000028537"/>
    </source>
</evidence>
<sequence>MKNKTNKTTTFLKSLKGFQVITIIAYCFVAILIGLLIWSSIELTNELTLVKTVYEYKYNQLVMFQWGSIVGVSAFLIIMININIWAYWSYSNTYIPELKEKVLLRNYFRNKNKKTDQSNKSSEQEKEQEIEPADQSNSSESTNQDKKLKRKTKSLPTDIISIDHEELDQKEDSKYES</sequence>
<accession>A0A084EY23</accession>
<name>A0A084EY23_9BACT</name>